<organism evidence="9 10">
    <name type="scientific">Streptomyces pathocidini</name>
    <dbReference type="NCBI Taxonomy" id="1650571"/>
    <lineage>
        <taxon>Bacteria</taxon>
        <taxon>Bacillati</taxon>
        <taxon>Actinomycetota</taxon>
        <taxon>Actinomycetes</taxon>
        <taxon>Kitasatosporales</taxon>
        <taxon>Streptomycetaceae</taxon>
        <taxon>Streptomyces</taxon>
    </lineage>
</organism>
<evidence type="ECO:0000256" key="8">
    <source>
        <dbReference type="SAM" id="MobiDB-lite"/>
    </source>
</evidence>
<proteinExistence type="inferred from homology"/>
<dbReference type="Proteomes" id="UP001611548">
    <property type="component" value="Unassembled WGS sequence"/>
</dbReference>
<keyword evidence="10" id="KW-1185">Reference proteome</keyword>
<evidence type="ECO:0000313" key="9">
    <source>
        <dbReference type="EMBL" id="MFI1964847.1"/>
    </source>
</evidence>
<keyword evidence="1 7" id="KW-1003">Cell membrane</keyword>
<keyword evidence="3 7" id="KW-1133">Transmembrane helix</keyword>
<comment type="caution">
    <text evidence="9">The sequence shown here is derived from an EMBL/GenBank/DDBJ whole genome shotgun (WGS) entry which is preliminary data.</text>
</comment>
<evidence type="ECO:0000256" key="7">
    <source>
        <dbReference type="HAMAP-Rule" id="MF_02065"/>
    </source>
</evidence>
<reference evidence="9 10" key="1">
    <citation type="submission" date="2024-10" db="EMBL/GenBank/DDBJ databases">
        <title>The Natural Products Discovery Center: Release of the First 8490 Sequenced Strains for Exploring Actinobacteria Biosynthetic Diversity.</title>
        <authorList>
            <person name="Kalkreuter E."/>
            <person name="Kautsar S.A."/>
            <person name="Yang D."/>
            <person name="Bader C.D."/>
            <person name="Teijaro C.N."/>
            <person name="Fluegel L."/>
            <person name="Davis C.M."/>
            <person name="Simpson J.R."/>
            <person name="Lauterbach L."/>
            <person name="Steele A.D."/>
            <person name="Gui C."/>
            <person name="Meng S."/>
            <person name="Li G."/>
            <person name="Viehrig K."/>
            <person name="Ye F."/>
            <person name="Su P."/>
            <person name="Kiefer A.F."/>
            <person name="Nichols A."/>
            <person name="Cepeda A.J."/>
            <person name="Yan W."/>
            <person name="Fan B."/>
            <person name="Jiang Y."/>
            <person name="Adhikari A."/>
            <person name="Zheng C.-J."/>
            <person name="Schuster L."/>
            <person name="Cowan T.M."/>
            <person name="Smanski M.J."/>
            <person name="Chevrette M.G."/>
            <person name="De Carvalho L.P.S."/>
            <person name="Shen B."/>
        </authorList>
    </citation>
    <scope>NUCLEOTIDE SEQUENCE [LARGE SCALE GENOMIC DNA]</scope>
    <source>
        <strain evidence="9 10">NPDC020327</strain>
    </source>
</reference>
<evidence type="ECO:0000256" key="4">
    <source>
        <dbReference type="ARBA" id="ARBA00023136"/>
    </source>
</evidence>
<dbReference type="PANTHER" id="PTHR30518:SF2">
    <property type="entry name" value="ENDOLYTIC MUREIN TRANSGLYCOSYLASE"/>
    <property type="match status" value="1"/>
</dbReference>
<dbReference type="PANTHER" id="PTHR30518">
    <property type="entry name" value="ENDOLYTIC MUREIN TRANSGLYCOSYLASE"/>
    <property type="match status" value="1"/>
</dbReference>
<dbReference type="Gene3D" id="3.30.160.60">
    <property type="entry name" value="Classic Zinc Finger"/>
    <property type="match status" value="1"/>
</dbReference>
<sequence>MTEYGPGRGPEPWHPDDPLYGEPGWDGQQHYPQQPHWDAAPDTYATGQHQYTEPYHPDQQGYGWDPSQTGATAAYGPGEVYGQQPQDPYAGERPDLYGTPDAYPPPQPPNNRGPQHQPYDTGTHPVQGQPYAQQQPAEWAGEPEPETHPFFTDAPGQRGDDDGYEDEPASGGRRGDKRNRPKRRSGTACLVAGVILVGVVGGVGYLGYDMWQERFGPAPDFSGSGTGEVQVEIPDGATGNQIGNILKTEGVVKSVDAFVAAQNANPKGNSIQPGVYILRKQMAAAEAVEMMTDPKNLNALIIAEGLRDASVYSAIDKKLGVPAGTTKDVAKKQVKNLGLPDWADDNPKIKDPLEGFLFPSRYSAAKGTKPEDVLRQMVERATKVYEKAGVEAAARKLGLDSPLQVVTVASLIQAEGKTHDDFKKMAAVVYNRLEPGNTETNGKLEFDSTYNYLKNQSNINIGIDEIRNHDDPYNTYFYRGLPPGPIGNPGEEALAAAMKPDKGDWFYFVSTDGNKTEFAKTLAEHNKLVEKFNENQRKKQGN</sequence>
<comment type="similarity">
    <text evidence="7">Belongs to the transglycosylase MltG family.</text>
</comment>
<dbReference type="EMBL" id="JBIRWE010000004">
    <property type="protein sequence ID" value="MFI1964847.1"/>
    <property type="molecule type" value="Genomic_DNA"/>
</dbReference>
<protein>
    <recommendedName>
        <fullName evidence="7">Endolytic murein transglycosylase</fullName>
        <ecNumber evidence="7">4.2.2.29</ecNumber>
    </recommendedName>
    <alternativeName>
        <fullName evidence="7">Peptidoglycan lytic transglycosylase</fullName>
    </alternativeName>
    <alternativeName>
        <fullName evidence="7">Peptidoglycan polymerization terminase</fullName>
    </alternativeName>
</protein>
<name>A0ABW7UTK8_9ACTN</name>
<dbReference type="InterPro" id="IPR003770">
    <property type="entry name" value="MLTG-like"/>
</dbReference>
<evidence type="ECO:0000256" key="3">
    <source>
        <dbReference type="ARBA" id="ARBA00022989"/>
    </source>
</evidence>
<evidence type="ECO:0000256" key="6">
    <source>
        <dbReference type="ARBA" id="ARBA00023316"/>
    </source>
</evidence>
<dbReference type="RefSeq" id="WP_055470630.1">
    <property type="nucleotide sequence ID" value="NZ_JBIRWE010000004.1"/>
</dbReference>
<comment type="catalytic activity">
    <reaction evidence="7">
        <text>a peptidoglycan chain = a peptidoglycan chain with N-acetyl-1,6-anhydromuramyl-[peptide] at the reducing end + a peptidoglycan chain with N-acetylglucosamine at the non-reducing end.</text>
        <dbReference type="EC" id="4.2.2.29"/>
    </reaction>
</comment>
<accession>A0ABW7UTK8</accession>
<keyword evidence="2 7" id="KW-0812">Transmembrane</keyword>
<dbReference type="Gene3D" id="3.30.1490.480">
    <property type="entry name" value="Endolytic murein transglycosylase"/>
    <property type="match status" value="1"/>
</dbReference>
<feature type="transmembrane region" description="Helical" evidence="7">
    <location>
        <begin position="187"/>
        <end position="208"/>
    </location>
</feature>
<dbReference type="EC" id="4.2.2.29" evidence="7"/>
<feature type="compositionally biased region" description="Pro residues" evidence="8">
    <location>
        <begin position="102"/>
        <end position="111"/>
    </location>
</feature>
<keyword evidence="6 7" id="KW-0961">Cell wall biogenesis/degradation</keyword>
<comment type="function">
    <text evidence="7">Functions as a peptidoglycan terminase that cleaves nascent peptidoglycan strands endolytically to terminate their elongation.</text>
</comment>
<evidence type="ECO:0000313" key="10">
    <source>
        <dbReference type="Proteomes" id="UP001611548"/>
    </source>
</evidence>
<feature type="site" description="Important for catalytic activity" evidence="7">
    <location>
        <position position="415"/>
    </location>
</feature>
<evidence type="ECO:0000256" key="1">
    <source>
        <dbReference type="ARBA" id="ARBA00022475"/>
    </source>
</evidence>
<evidence type="ECO:0000256" key="5">
    <source>
        <dbReference type="ARBA" id="ARBA00023239"/>
    </source>
</evidence>
<feature type="compositionally biased region" description="Basic residues" evidence="8">
    <location>
        <begin position="175"/>
        <end position="185"/>
    </location>
</feature>
<feature type="region of interest" description="Disordered" evidence="8">
    <location>
        <begin position="1"/>
        <end position="185"/>
    </location>
</feature>
<evidence type="ECO:0000256" key="2">
    <source>
        <dbReference type="ARBA" id="ARBA00022692"/>
    </source>
</evidence>
<gene>
    <name evidence="7 9" type="primary">mltG</name>
    <name evidence="9" type="ORF">ACH429_12165</name>
</gene>
<feature type="compositionally biased region" description="Polar residues" evidence="8">
    <location>
        <begin position="124"/>
        <end position="136"/>
    </location>
</feature>
<keyword evidence="4 7" id="KW-0472">Membrane</keyword>
<keyword evidence="5 7" id="KW-0456">Lyase</keyword>
<dbReference type="HAMAP" id="MF_02065">
    <property type="entry name" value="MltG"/>
    <property type="match status" value="1"/>
</dbReference>
<comment type="subcellular location">
    <subcellularLocation>
        <location evidence="7">Cell membrane</location>
        <topology evidence="7">Single-pass membrane protein</topology>
    </subcellularLocation>
</comment>
<dbReference type="NCBIfam" id="TIGR00247">
    <property type="entry name" value="endolytic transglycosylase MltG"/>
    <property type="match status" value="1"/>
</dbReference>
<dbReference type="CDD" id="cd08010">
    <property type="entry name" value="MltG_like"/>
    <property type="match status" value="1"/>
</dbReference>
<dbReference type="Pfam" id="PF02618">
    <property type="entry name" value="YceG"/>
    <property type="match status" value="1"/>
</dbReference>